<evidence type="ECO:0000313" key="2">
    <source>
        <dbReference type="Proteomes" id="UP001292913"/>
    </source>
</evidence>
<dbReference type="PANTHER" id="PTHR35532">
    <property type="entry name" value="SIMILAR TO POLYHYDROXYALKANOATE DEPOLYMERASE"/>
    <property type="match status" value="1"/>
</dbReference>
<organism evidence="1 2">
    <name type="scientific">Bacteroides vicugnae</name>
    <dbReference type="NCBI Taxonomy" id="3037989"/>
    <lineage>
        <taxon>Bacteria</taxon>
        <taxon>Pseudomonadati</taxon>
        <taxon>Bacteroidota</taxon>
        <taxon>Bacteroidia</taxon>
        <taxon>Bacteroidales</taxon>
        <taxon>Bacteroidaceae</taxon>
        <taxon>Bacteroides</taxon>
    </lineage>
</organism>
<sequence length="650" mass="76029">MKATFIFLFLLLLFSCQSPEEKQLEKVLTLSGNNRPELEKVLEHYKENEAESLKLRAAKFLIMNMPGHQSYTGKDIEEYYTEAEKIIFSGRKIDDQVNELNNLLLEFPSDDFEFKEDYSIIKANFLIRSIDAAFDDWQQGSWARGITFDEFCEYMLPYKCVEFQAFDDWRNVLKPIANDTLSDYFYNDIWNKTPYYAAEAINIKLRDTVIVDLKKPLKWHALYKVPFWCNIPSNSCETRTNTALAIMRSKGFAVSYDFVLQWPTKAHAHSWLSILIDHDRRMVCEGGHEPFLAFLRPGECKGKVYRRTYSPNQGLVRLNEEAGSVPKTLRNVFMKDVTDEYGTTINPAFPVLSGERERREKYAYLAVFDNEKWIPICFSEIKESKRVTFDKVEKGAVYLPVYYINGRVRPFNYPALLNEKGELEFLKPDSAHKRSISLKRKYPLTRKAFTAALRLKYSMFQAAQKEDFSDAVTVHTFKEYSVSGSVNISDTTKYRYWRYICPKPYRCNIAELMFFDKGNKKLTGTIIGSEERSKNPHYSRSAAFDLNPLTFFASKTLRDGWVGLDLGRPESVGRIGYMTRNDDNNVRIGDTYELFYWDMDGWHSIQKKVADDFELTFHNVPQNALLLLKNRSRGKDERIFLYRDIKQVWY</sequence>
<dbReference type="Gene3D" id="2.60.120.260">
    <property type="entry name" value="Galactose-binding domain-like"/>
    <property type="match status" value="2"/>
</dbReference>
<dbReference type="RefSeq" id="WP_258979613.1">
    <property type="nucleotide sequence ID" value="NZ_JARZAK010000009.1"/>
</dbReference>
<reference evidence="1 2" key="1">
    <citation type="submission" date="2023-04" db="EMBL/GenBank/DDBJ databases">
        <title>Bacteroides pacosi sp. nov., isolated from the fecal material of an alpaca.</title>
        <authorList>
            <person name="Miller S."/>
            <person name="Hendry M."/>
            <person name="King J."/>
            <person name="Sankaranarayanan K."/>
            <person name="Lawson P.A."/>
        </authorList>
    </citation>
    <scope>NUCLEOTIDE SEQUENCE [LARGE SCALE GENOMIC DNA]</scope>
    <source>
        <strain evidence="1 2">A2-P53</strain>
    </source>
</reference>
<protein>
    <submittedName>
        <fullName evidence="1">Discoidin domain-containing protein</fullName>
    </submittedName>
</protein>
<proteinExistence type="predicted"/>
<dbReference type="Proteomes" id="UP001292913">
    <property type="component" value="Unassembled WGS sequence"/>
</dbReference>
<dbReference type="PROSITE" id="PS51257">
    <property type="entry name" value="PROKAR_LIPOPROTEIN"/>
    <property type="match status" value="1"/>
</dbReference>
<dbReference type="PANTHER" id="PTHR35532:SF5">
    <property type="entry name" value="CARBOHYDRATE-BINDING DOMAIN-CONTAINING PROTEIN"/>
    <property type="match status" value="1"/>
</dbReference>
<accession>A0ABU5HSJ7</accession>
<evidence type="ECO:0000313" key="1">
    <source>
        <dbReference type="EMBL" id="MDY7258955.1"/>
    </source>
</evidence>
<comment type="caution">
    <text evidence="1">The sequence shown here is derived from an EMBL/GenBank/DDBJ whole genome shotgun (WGS) entry which is preliminary data.</text>
</comment>
<keyword evidence="2" id="KW-1185">Reference proteome</keyword>
<dbReference type="EMBL" id="JARZAK010000009">
    <property type="protein sequence ID" value="MDY7258955.1"/>
    <property type="molecule type" value="Genomic_DNA"/>
</dbReference>
<name>A0ABU5HSJ7_9BACE</name>
<gene>
    <name evidence="1" type="ORF">QHG74_14660</name>
</gene>